<organism evidence="2 3">
    <name type="scientific">Hymenochirus boettgeri</name>
    <name type="common">Congo dwarf clawed frog</name>
    <dbReference type="NCBI Taxonomy" id="247094"/>
    <lineage>
        <taxon>Eukaryota</taxon>
        <taxon>Metazoa</taxon>
        <taxon>Chordata</taxon>
        <taxon>Craniata</taxon>
        <taxon>Vertebrata</taxon>
        <taxon>Euteleostomi</taxon>
        <taxon>Amphibia</taxon>
        <taxon>Batrachia</taxon>
        <taxon>Anura</taxon>
        <taxon>Pipoidea</taxon>
        <taxon>Pipidae</taxon>
        <taxon>Pipinae</taxon>
        <taxon>Hymenochirus</taxon>
    </lineage>
</organism>
<evidence type="ECO:0008006" key="4">
    <source>
        <dbReference type="Google" id="ProtNLM"/>
    </source>
</evidence>
<evidence type="ECO:0000313" key="2">
    <source>
        <dbReference type="EMBL" id="KAG8452852.1"/>
    </source>
</evidence>
<dbReference type="EMBL" id="JAACNH010000002">
    <property type="protein sequence ID" value="KAG8452852.1"/>
    <property type="molecule type" value="Genomic_DNA"/>
</dbReference>
<feature type="chain" id="PRO_5035754520" description="Secreted protein" evidence="1">
    <location>
        <begin position="25"/>
        <end position="92"/>
    </location>
</feature>
<comment type="caution">
    <text evidence="2">The sequence shown here is derived from an EMBL/GenBank/DDBJ whole genome shotgun (WGS) entry which is preliminary data.</text>
</comment>
<accession>A0A8T2K8Y6</accession>
<reference evidence="2" key="1">
    <citation type="thesis" date="2020" institute="ProQuest LLC" country="789 East Eisenhower Parkway, Ann Arbor, MI, USA">
        <title>Comparative Genomics and Chromosome Evolution.</title>
        <authorList>
            <person name="Mudd A.B."/>
        </authorList>
    </citation>
    <scope>NUCLEOTIDE SEQUENCE</scope>
    <source>
        <strain evidence="2">Female2</strain>
        <tissue evidence="2">Blood</tissue>
    </source>
</reference>
<name>A0A8T2K8Y6_9PIPI</name>
<sequence>MNLLLWKCLKRVRLVAIGIATCATLVPPKSVSNYVDFCRISNNKSIMQTVNRFVPSVPAHLFAVVRGTLNSLQNFFLPLHTTVHKQILIVAC</sequence>
<gene>
    <name evidence="2" type="ORF">GDO86_004587</name>
</gene>
<feature type="signal peptide" evidence="1">
    <location>
        <begin position="1"/>
        <end position="24"/>
    </location>
</feature>
<evidence type="ECO:0000313" key="3">
    <source>
        <dbReference type="Proteomes" id="UP000812440"/>
    </source>
</evidence>
<proteinExistence type="predicted"/>
<keyword evidence="1" id="KW-0732">Signal</keyword>
<dbReference type="AlphaFoldDB" id="A0A8T2K8Y6"/>
<keyword evidence="3" id="KW-1185">Reference proteome</keyword>
<protein>
    <recommendedName>
        <fullName evidence="4">Secreted protein</fullName>
    </recommendedName>
</protein>
<evidence type="ECO:0000256" key="1">
    <source>
        <dbReference type="SAM" id="SignalP"/>
    </source>
</evidence>
<dbReference type="Proteomes" id="UP000812440">
    <property type="component" value="Chromosome 2"/>
</dbReference>